<evidence type="ECO:0000256" key="3">
    <source>
        <dbReference type="SAM" id="SignalP"/>
    </source>
</evidence>
<dbReference type="SUPFAM" id="SSF53254">
    <property type="entry name" value="Phosphoglycerate mutase-like"/>
    <property type="match status" value="1"/>
</dbReference>
<protein>
    <recommendedName>
        <fullName evidence="6">Acid phosphatase</fullName>
    </recommendedName>
</protein>
<dbReference type="OrthoDB" id="10257284at2759"/>
<dbReference type="PANTHER" id="PTHR11567">
    <property type="entry name" value="ACID PHOSPHATASE-RELATED"/>
    <property type="match status" value="1"/>
</dbReference>
<evidence type="ECO:0008006" key="6">
    <source>
        <dbReference type="Google" id="ProtNLM"/>
    </source>
</evidence>
<feature type="chain" id="PRO_5040974814" description="Acid phosphatase" evidence="3">
    <location>
        <begin position="21"/>
        <end position="486"/>
    </location>
</feature>
<dbReference type="EMBL" id="JANBPU010000003">
    <property type="protein sequence ID" value="KAJ1921729.1"/>
    <property type="molecule type" value="Genomic_DNA"/>
</dbReference>
<dbReference type="AlphaFoldDB" id="A0A9W8A6Y1"/>
<keyword evidence="3" id="KW-0732">Signal</keyword>
<accession>A0A9W8A6Y1</accession>
<dbReference type="GO" id="GO:0016791">
    <property type="term" value="F:phosphatase activity"/>
    <property type="evidence" value="ECO:0007669"/>
    <property type="project" value="TreeGrafter"/>
</dbReference>
<dbReference type="InterPro" id="IPR050645">
    <property type="entry name" value="Histidine_acid_phosphatase"/>
</dbReference>
<feature type="compositionally biased region" description="Low complexity" evidence="2">
    <location>
        <begin position="20"/>
        <end position="40"/>
    </location>
</feature>
<reference evidence="4" key="1">
    <citation type="submission" date="2022-07" db="EMBL/GenBank/DDBJ databases">
        <title>Phylogenomic reconstructions and comparative analyses of Kickxellomycotina fungi.</title>
        <authorList>
            <person name="Reynolds N.K."/>
            <person name="Stajich J.E."/>
            <person name="Barry K."/>
            <person name="Grigoriev I.V."/>
            <person name="Crous P."/>
            <person name="Smith M.E."/>
        </authorList>
    </citation>
    <scope>NUCLEOTIDE SEQUENCE</scope>
    <source>
        <strain evidence="4">NBRC 100468</strain>
    </source>
</reference>
<dbReference type="Pfam" id="PF00328">
    <property type="entry name" value="His_Phos_2"/>
    <property type="match status" value="1"/>
</dbReference>
<proteinExistence type="inferred from homology"/>
<dbReference type="CDD" id="cd07061">
    <property type="entry name" value="HP_HAP_like"/>
    <property type="match status" value="1"/>
</dbReference>
<feature type="region of interest" description="Disordered" evidence="2">
    <location>
        <begin position="20"/>
        <end position="47"/>
    </location>
</feature>
<evidence type="ECO:0000313" key="4">
    <source>
        <dbReference type="EMBL" id="KAJ1921729.1"/>
    </source>
</evidence>
<dbReference type="InterPro" id="IPR000560">
    <property type="entry name" value="His_Pase_clade-2"/>
</dbReference>
<organism evidence="4 5">
    <name type="scientific">Mycoemilia scoparia</name>
    <dbReference type="NCBI Taxonomy" id="417184"/>
    <lineage>
        <taxon>Eukaryota</taxon>
        <taxon>Fungi</taxon>
        <taxon>Fungi incertae sedis</taxon>
        <taxon>Zoopagomycota</taxon>
        <taxon>Kickxellomycotina</taxon>
        <taxon>Kickxellomycetes</taxon>
        <taxon>Kickxellales</taxon>
        <taxon>Kickxellaceae</taxon>
        <taxon>Mycoemilia</taxon>
    </lineage>
</organism>
<gene>
    <name evidence="4" type="ORF">H4219_000462</name>
</gene>
<dbReference type="Gene3D" id="3.40.50.1240">
    <property type="entry name" value="Phosphoglycerate mutase-like"/>
    <property type="match status" value="1"/>
</dbReference>
<dbReference type="PANTHER" id="PTHR11567:SF195">
    <property type="entry name" value="ACID PHOSPHATASE, PUTATIVE (AFU_ORTHOLOGUE AFUA_3G14570)-RELATED"/>
    <property type="match status" value="1"/>
</dbReference>
<dbReference type="Proteomes" id="UP001150538">
    <property type="component" value="Unassembled WGS sequence"/>
</dbReference>
<sequence length="486" mass="54892">MKSGSIAVSLFLLAAGLSSASPANAPQSSASQSTPSQSSWPSPPPGKPWEVFVPKEYNYCLAAAPEPKKYKPVQDAELSFVQLIVRHGDRTNLNLIPHDDTVWDACSHDLDTNVYTEPTKPFPGKTGVKVQQRIFAPHGPKSFAFVYKGGNCESGQLTDKGKEMHRDLGSRLRNIYVDELNFLPKDFTVNSIYLRSTSTWRTKQSAQSLLGGLYPEGHWPSHSYIQLHTLPDLEENMKPNRKSCLYVNGLRSEIEKEKTWTDFLASQDALWKKLYNITDLGVYPLFPDTDSWIGWMDMFEPRVCHNKPLPCTYNPETNKRDLQPCVTREDADIALRNSFYSYIYPKRDSPNATNYTRLVTGSFLNDLSVELKEISSGGSNNGTKCNASQHRFSLYSGHDDTVSSLLGAFKADDKNMLWPPYRSNILVELWKKKNGKHIIRVIYNGKVLTLQPGHQWCNLEGCDLETFTNYLDSLVPQDLAKECRSM</sequence>
<comment type="similarity">
    <text evidence="1">Belongs to the histidine acid phosphatase family.</text>
</comment>
<feature type="signal peptide" evidence="3">
    <location>
        <begin position="1"/>
        <end position="20"/>
    </location>
</feature>
<evidence type="ECO:0000313" key="5">
    <source>
        <dbReference type="Proteomes" id="UP001150538"/>
    </source>
</evidence>
<comment type="caution">
    <text evidence="4">The sequence shown here is derived from an EMBL/GenBank/DDBJ whole genome shotgun (WGS) entry which is preliminary data.</text>
</comment>
<keyword evidence="5" id="KW-1185">Reference proteome</keyword>
<name>A0A9W8A6Y1_9FUNG</name>
<evidence type="ECO:0000256" key="2">
    <source>
        <dbReference type="SAM" id="MobiDB-lite"/>
    </source>
</evidence>
<dbReference type="InterPro" id="IPR029033">
    <property type="entry name" value="His_PPase_superfam"/>
</dbReference>
<evidence type="ECO:0000256" key="1">
    <source>
        <dbReference type="ARBA" id="ARBA00005375"/>
    </source>
</evidence>